<dbReference type="Pfam" id="PF00425">
    <property type="entry name" value="Chorismate_bind"/>
    <property type="match status" value="1"/>
</dbReference>
<evidence type="ECO:0000256" key="4">
    <source>
        <dbReference type="ARBA" id="ARBA00011575"/>
    </source>
</evidence>
<evidence type="ECO:0000256" key="7">
    <source>
        <dbReference type="ARBA" id="ARBA00022605"/>
    </source>
</evidence>
<evidence type="ECO:0000256" key="8">
    <source>
        <dbReference type="ARBA" id="ARBA00022723"/>
    </source>
</evidence>
<dbReference type="Pfam" id="PF04715">
    <property type="entry name" value="Anth_synt_I_N"/>
    <property type="match status" value="1"/>
</dbReference>
<dbReference type="InterPro" id="IPR006805">
    <property type="entry name" value="Anth_synth_I_N"/>
</dbReference>
<evidence type="ECO:0000313" key="19">
    <source>
        <dbReference type="EMBL" id="EHO42635.1"/>
    </source>
</evidence>
<dbReference type="PANTHER" id="PTHR11236">
    <property type="entry name" value="AMINOBENZOATE/ANTHRANILATE SYNTHASE"/>
    <property type="match status" value="1"/>
</dbReference>
<evidence type="ECO:0000313" key="21">
    <source>
        <dbReference type="Proteomes" id="UP000183868"/>
    </source>
</evidence>
<evidence type="ECO:0000259" key="16">
    <source>
        <dbReference type="Pfam" id="PF00425"/>
    </source>
</evidence>
<evidence type="ECO:0000256" key="12">
    <source>
        <dbReference type="ARBA" id="ARBA00023239"/>
    </source>
</evidence>
<reference evidence="18 21" key="2">
    <citation type="submission" date="2016-11" db="EMBL/GenBank/DDBJ databases">
        <title>Genomic analysis of Caldithrix abyssi and proposal of a novel bacterial phylum Caldithrichaeota.</title>
        <authorList>
            <person name="Kublanov I."/>
            <person name="Sigalova O."/>
            <person name="Gavrilov S."/>
            <person name="Lebedinsky A."/>
            <person name="Ivanova N."/>
            <person name="Daum C."/>
            <person name="Reddy T."/>
            <person name="Klenk H.P."/>
            <person name="Goker M."/>
            <person name="Reva O."/>
            <person name="Miroshnichenko M."/>
            <person name="Kyprides N."/>
            <person name="Woyke T."/>
            <person name="Gelfand M."/>
        </authorList>
    </citation>
    <scope>NUCLEOTIDE SEQUENCE [LARGE SCALE GENOMIC DNA]</scope>
    <source>
        <strain evidence="18 21">LF13</strain>
    </source>
</reference>
<comment type="catalytic activity">
    <reaction evidence="14 15">
        <text>chorismate + L-glutamine = anthranilate + pyruvate + L-glutamate + H(+)</text>
        <dbReference type="Rhea" id="RHEA:21732"/>
        <dbReference type="ChEBI" id="CHEBI:15361"/>
        <dbReference type="ChEBI" id="CHEBI:15378"/>
        <dbReference type="ChEBI" id="CHEBI:16567"/>
        <dbReference type="ChEBI" id="CHEBI:29748"/>
        <dbReference type="ChEBI" id="CHEBI:29985"/>
        <dbReference type="ChEBI" id="CHEBI:58359"/>
        <dbReference type="EC" id="4.1.3.27"/>
    </reaction>
</comment>
<keyword evidence="7 15" id="KW-0028">Amino-acid biosynthesis</keyword>
<dbReference type="RefSeq" id="WP_006929991.1">
    <property type="nucleotide sequence ID" value="NZ_CM001402.1"/>
</dbReference>
<keyword evidence="8 15" id="KW-0479">Metal-binding</keyword>
<comment type="subunit">
    <text evidence="4 15">Heterotetramer consisting of two non-identical subunits: a beta subunit (TrpG) and a large alpha subunit (TrpE).</text>
</comment>
<dbReference type="Gene3D" id="3.60.120.10">
    <property type="entry name" value="Anthranilate synthase"/>
    <property type="match status" value="1"/>
</dbReference>
<dbReference type="HOGENOM" id="CLU_006493_9_3_0"/>
<comment type="similarity">
    <text evidence="3 15">Belongs to the anthranilate synthase component I family.</text>
</comment>
<comment type="function">
    <text evidence="13 15">Part of a heterotetrameric complex that catalyzes the two-step biosynthesis of anthranilate, an intermediate in the biosynthesis of L-tryptophan. In the first step, the glutamine-binding beta subunit (TrpG) of anthranilate synthase (AS) provides the glutamine amidotransferase activity which generates ammonia as a substrate that, along with chorismate, is used in the second step, catalyzed by the large alpha subunit of AS (TrpE) to produce anthranilate. In the absence of TrpG, TrpE can synthesize anthranilate directly from chorismate and high concentrations of ammonia.</text>
</comment>
<keyword evidence="11 15" id="KW-0057">Aromatic amino acid biosynthesis</keyword>
<keyword evidence="10 15" id="KW-0460">Magnesium</keyword>
<dbReference type="UniPathway" id="UPA00035">
    <property type="reaction ID" value="UER00040"/>
</dbReference>
<evidence type="ECO:0000256" key="11">
    <source>
        <dbReference type="ARBA" id="ARBA00023141"/>
    </source>
</evidence>
<evidence type="ECO:0000256" key="10">
    <source>
        <dbReference type="ARBA" id="ARBA00022842"/>
    </source>
</evidence>
<dbReference type="InParanoid" id="H1XT68"/>
<dbReference type="GO" id="GO:0046872">
    <property type="term" value="F:metal ion binding"/>
    <property type="evidence" value="ECO:0007669"/>
    <property type="project" value="UniProtKB-KW"/>
</dbReference>
<dbReference type="GO" id="GO:0004049">
    <property type="term" value="F:anthranilate synthase activity"/>
    <property type="evidence" value="ECO:0007669"/>
    <property type="project" value="UniProtKB-EC"/>
</dbReference>
<dbReference type="OrthoDB" id="9803598at2"/>
<dbReference type="InterPro" id="IPR005801">
    <property type="entry name" value="ADC_synthase"/>
</dbReference>
<evidence type="ECO:0000259" key="17">
    <source>
        <dbReference type="Pfam" id="PF04715"/>
    </source>
</evidence>
<evidence type="ECO:0000313" key="20">
    <source>
        <dbReference type="Proteomes" id="UP000004671"/>
    </source>
</evidence>
<dbReference type="InterPro" id="IPR005256">
    <property type="entry name" value="Anth_synth_I_PabB"/>
</dbReference>
<comment type="cofactor">
    <cofactor evidence="1 15">
        <name>Mg(2+)</name>
        <dbReference type="ChEBI" id="CHEBI:18420"/>
    </cofactor>
</comment>
<dbReference type="InterPro" id="IPR015890">
    <property type="entry name" value="Chorismate_C"/>
</dbReference>
<dbReference type="EMBL" id="CP018099">
    <property type="protein sequence ID" value="APF18647.1"/>
    <property type="molecule type" value="Genomic_DNA"/>
</dbReference>
<dbReference type="GO" id="GO:0000162">
    <property type="term" value="P:L-tryptophan biosynthetic process"/>
    <property type="evidence" value="ECO:0007669"/>
    <property type="project" value="UniProtKB-UniPathway"/>
</dbReference>
<dbReference type="eggNOG" id="COG0147">
    <property type="taxonomic scope" value="Bacteria"/>
</dbReference>
<dbReference type="PANTHER" id="PTHR11236:SF48">
    <property type="entry name" value="ISOCHORISMATE SYNTHASE MENF"/>
    <property type="match status" value="1"/>
</dbReference>
<evidence type="ECO:0000256" key="5">
    <source>
        <dbReference type="ARBA" id="ARBA00012266"/>
    </source>
</evidence>
<gene>
    <name evidence="15" type="primary">trpE</name>
    <name evidence="18" type="ORF">Cabys_1898</name>
    <name evidence="19" type="ORF">Calab_3029</name>
</gene>
<evidence type="ECO:0000256" key="6">
    <source>
        <dbReference type="ARBA" id="ARBA00020653"/>
    </source>
</evidence>
<dbReference type="NCBIfam" id="TIGR00564">
    <property type="entry name" value="trpE_most"/>
    <property type="match status" value="1"/>
</dbReference>
<evidence type="ECO:0000256" key="3">
    <source>
        <dbReference type="ARBA" id="ARBA00009562"/>
    </source>
</evidence>
<dbReference type="KEGG" id="caby:Cabys_1898"/>
<keyword evidence="9 15" id="KW-0822">Tryptophan biosynthesis</keyword>
<evidence type="ECO:0000256" key="2">
    <source>
        <dbReference type="ARBA" id="ARBA00004873"/>
    </source>
</evidence>
<accession>H1XT68</accession>
<sequence>MNRNIEQSEVDYYCQKATFDEVAKSAVKGHRIPVYQILHADFLTPTMVYVRLRQKSPFSFLLESVIKGEQMGRYSFIGAQPTDFLIENDASIFQKDGPFFEKLNQRLTQKPAIHLPGLPRFSGGAVGYIGYDMIRQIENIPSPGADALPIPDAVLGFFDELIAFDHVKNQVFLIRLIDPEAGDLKILFKQAMQRLEALKEMVVADHSFSLQPFNVKDYRIRSNFQPANYKKAVHKAIEHIYAGDIFQVVLSQRFALDFTGDVFQVYRALRTINPSPYMFFMDFKDFQLLGASPEPLIRLEDGELEIIPIAGTRPRGASEKEDGLLADELLQDPKERAEHIMLVDLARNDLGRVSKPGTVRVEDLLTIERYSHVMHIISHVFGRIKTGATAVDAFKAAFPAGTVSGAPKIRAMELINELEPSKRGFYAGAVGYFDYGGNMDTCIAIRTLLAKNGTLYWQAGAGIVADSIPENEYQETLNKGKALFKAIQKAAGGN</sequence>
<keyword evidence="20" id="KW-1185">Reference proteome</keyword>
<dbReference type="PRINTS" id="PR00095">
    <property type="entry name" value="ANTSNTHASEI"/>
</dbReference>
<dbReference type="EMBL" id="CM001402">
    <property type="protein sequence ID" value="EHO42635.1"/>
    <property type="molecule type" value="Genomic_DNA"/>
</dbReference>
<feature type="domain" description="Anthranilate synthase component I N-terminal" evidence="17">
    <location>
        <begin position="42"/>
        <end position="173"/>
    </location>
</feature>
<dbReference type="PaxDb" id="880073-Calab_3029"/>
<keyword evidence="12 15" id="KW-0456">Lyase</keyword>
<dbReference type="AlphaFoldDB" id="H1XT68"/>
<evidence type="ECO:0000256" key="13">
    <source>
        <dbReference type="ARBA" id="ARBA00025634"/>
    </source>
</evidence>
<dbReference type="Proteomes" id="UP000183868">
    <property type="component" value="Chromosome"/>
</dbReference>
<comment type="pathway">
    <text evidence="2 15">Amino-acid biosynthesis; L-tryptophan biosynthesis; L-tryptophan from chorismate: step 1/5.</text>
</comment>
<dbReference type="InterPro" id="IPR019999">
    <property type="entry name" value="Anth_synth_I-like"/>
</dbReference>
<reference evidence="19 20" key="1">
    <citation type="submission" date="2011-09" db="EMBL/GenBank/DDBJ databases">
        <title>The permanent draft genome of Caldithrix abyssi DSM 13497.</title>
        <authorList>
            <consortium name="US DOE Joint Genome Institute (JGI-PGF)"/>
            <person name="Lucas S."/>
            <person name="Han J."/>
            <person name="Lapidus A."/>
            <person name="Bruce D."/>
            <person name="Goodwin L."/>
            <person name="Pitluck S."/>
            <person name="Peters L."/>
            <person name="Kyrpides N."/>
            <person name="Mavromatis K."/>
            <person name="Ivanova N."/>
            <person name="Mikhailova N."/>
            <person name="Chertkov O."/>
            <person name="Detter J.C."/>
            <person name="Tapia R."/>
            <person name="Han C."/>
            <person name="Land M."/>
            <person name="Hauser L."/>
            <person name="Markowitz V."/>
            <person name="Cheng J.-F."/>
            <person name="Hugenholtz P."/>
            <person name="Woyke T."/>
            <person name="Wu D."/>
            <person name="Spring S."/>
            <person name="Brambilla E."/>
            <person name="Klenk H.-P."/>
            <person name="Eisen J.A."/>
        </authorList>
    </citation>
    <scope>NUCLEOTIDE SEQUENCE [LARGE SCALE GENOMIC DNA]</scope>
    <source>
        <strain evidence="19 20">DSM 13497</strain>
    </source>
</reference>
<evidence type="ECO:0000256" key="1">
    <source>
        <dbReference type="ARBA" id="ARBA00001946"/>
    </source>
</evidence>
<proteinExistence type="inferred from homology"/>
<evidence type="ECO:0000256" key="15">
    <source>
        <dbReference type="RuleBase" id="RU364045"/>
    </source>
</evidence>
<name>H1XT68_CALAY</name>
<dbReference type="Proteomes" id="UP000004671">
    <property type="component" value="Chromosome"/>
</dbReference>
<protein>
    <recommendedName>
        <fullName evidence="6 15">Anthranilate synthase component 1</fullName>
        <ecNumber evidence="5 15">4.1.3.27</ecNumber>
    </recommendedName>
</protein>
<organism evidence="19 20">
    <name type="scientific">Caldithrix abyssi DSM 13497</name>
    <dbReference type="NCBI Taxonomy" id="880073"/>
    <lineage>
        <taxon>Bacteria</taxon>
        <taxon>Pseudomonadati</taxon>
        <taxon>Calditrichota</taxon>
        <taxon>Calditrichia</taxon>
        <taxon>Calditrichales</taxon>
        <taxon>Calditrichaceae</taxon>
        <taxon>Caldithrix</taxon>
    </lineage>
</organism>
<dbReference type="FunCoup" id="H1XT68">
    <property type="interactions" value="162"/>
</dbReference>
<evidence type="ECO:0000256" key="14">
    <source>
        <dbReference type="ARBA" id="ARBA00047683"/>
    </source>
</evidence>
<dbReference type="SUPFAM" id="SSF56322">
    <property type="entry name" value="ADC synthase"/>
    <property type="match status" value="1"/>
</dbReference>
<dbReference type="EC" id="4.1.3.27" evidence="5 15"/>
<feature type="domain" description="Chorismate-utilising enzyme C-terminal" evidence="16">
    <location>
        <begin position="227"/>
        <end position="479"/>
    </location>
</feature>
<evidence type="ECO:0000256" key="9">
    <source>
        <dbReference type="ARBA" id="ARBA00022822"/>
    </source>
</evidence>
<dbReference type="STRING" id="880073.Cabys_1898"/>
<evidence type="ECO:0000313" key="18">
    <source>
        <dbReference type="EMBL" id="APF18647.1"/>
    </source>
</evidence>